<keyword evidence="1" id="KW-0812">Transmembrane</keyword>
<evidence type="ECO:0000313" key="2">
    <source>
        <dbReference type="EMBL" id="OUS20134.1"/>
    </source>
</evidence>
<sequence length="64" mass="7097">MAVRKRNPILGGIMAAVFIGFGGYRLYDHFVIGTPMETMYIVLGFGLVAYGLFIVYSLFTQNDA</sequence>
<keyword evidence="1" id="KW-1133">Transmembrane helix</keyword>
<accession>A0A1Z8BC16</accession>
<dbReference type="AlphaFoldDB" id="A0A1Z8BC16"/>
<dbReference type="Proteomes" id="UP000196102">
    <property type="component" value="Unassembled WGS sequence"/>
</dbReference>
<comment type="caution">
    <text evidence="2">The sequence shown here is derived from an EMBL/GenBank/DDBJ whole genome shotgun (WGS) entry which is preliminary data.</text>
</comment>
<dbReference type="EMBL" id="MAAX01000028">
    <property type="protein sequence ID" value="OUS20134.1"/>
    <property type="molecule type" value="Genomic_DNA"/>
</dbReference>
<dbReference type="RefSeq" id="WP_303685642.1">
    <property type="nucleotide sequence ID" value="NZ_CAJXYO010000003.1"/>
</dbReference>
<gene>
    <name evidence="2" type="ORF">A9Q93_01655</name>
</gene>
<protein>
    <submittedName>
        <fullName evidence="2">Uncharacterized protein</fullName>
    </submittedName>
</protein>
<evidence type="ECO:0000313" key="3">
    <source>
        <dbReference type="Proteomes" id="UP000196102"/>
    </source>
</evidence>
<name>A0A1Z8BC16_9FLAO</name>
<evidence type="ECO:0000256" key="1">
    <source>
        <dbReference type="SAM" id="Phobius"/>
    </source>
</evidence>
<reference evidence="3" key="1">
    <citation type="journal article" date="2017" name="Proc. Natl. Acad. Sci. U.S.A.">
        <title>Simulation of Deepwater Horizon oil plume reveals substrate specialization within a complex community of hydrocarbon-degraders.</title>
        <authorList>
            <person name="Hu P."/>
            <person name="Dubinsky E.A."/>
            <person name="Probst A.J."/>
            <person name="Wang J."/>
            <person name="Sieber C.M.K."/>
            <person name="Tom L.M."/>
            <person name="Gardinali P."/>
            <person name="Banfield J.F."/>
            <person name="Atlas R.M."/>
            <person name="Andersen G.L."/>
        </authorList>
    </citation>
    <scope>NUCLEOTIDE SEQUENCE [LARGE SCALE GENOMIC DNA]</scope>
</reference>
<proteinExistence type="predicted"/>
<organism evidence="2 3">
    <name type="scientific">Nonlabens dokdonensis</name>
    <dbReference type="NCBI Taxonomy" id="328515"/>
    <lineage>
        <taxon>Bacteria</taxon>
        <taxon>Pseudomonadati</taxon>
        <taxon>Bacteroidota</taxon>
        <taxon>Flavobacteriia</taxon>
        <taxon>Flavobacteriales</taxon>
        <taxon>Flavobacteriaceae</taxon>
        <taxon>Nonlabens</taxon>
    </lineage>
</organism>
<feature type="transmembrane region" description="Helical" evidence="1">
    <location>
        <begin position="39"/>
        <end position="59"/>
    </location>
</feature>
<keyword evidence="1" id="KW-0472">Membrane</keyword>
<feature type="transmembrane region" description="Helical" evidence="1">
    <location>
        <begin position="9"/>
        <end position="27"/>
    </location>
</feature>